<dbReference type="EMBL" id="LT629750">
    <property type="protein sequence ID" value="SDT59433.1"/>
    <property type="molecule type" value="Genomic_DNA"/>
</dbReference>
<feature type="transmembrane region" description="Helical" evidence="1">
    <location>
        <begin position="26"/>
        <end position="47"/>
    </location>
</feature>
<evidence type="ECO:0000313" key="3">
    <source>
        <dbReference type="Proteomes" id="UP000243904"/>
    </source>
</evidence>
<feature type="transmembrane region" description="Helical" evidence="1">
    <location>
        <begin position="54"/>
        <end position="77"/>
    </location>
</feature>
<gene>
    <name evidence="2" type="ORF">SAMN05444158_7344</name>
</gene>
<evidence type="ECO:0000313" key="2">
    <source>
        <dbReference type="EMBL" id="SDT59433.1"/>
    </source>
</evidence>
<dbReference type="RefSeq" id="WP_100383114.1">
    <property type="nucleotide sequence ID" value="NZ_LT629750.1"/>
</dbReference>
<name>A0A1H2BMI8_9BRAD</name>
<keyword evidence="1" id="KW-0472">Membrane</keyword>
<keyword evidence="1" id="KW-0812">Transmembrane</keyword>
<sequence>MVMIALCSSLIGAVLGTRFRVQVLFTAAMLGFVTVAAIAAVKSSSLLSVIAAEFVYAMSLQIGYLAGLFAQACMMAARLPSHRSLSSTTVRS</sequence>
<reference evidence="3" key="1">
    <citation type="submission" date="2016-10" db="EMBL/GenBank/DDBJ databases">
        <authorList>
            <person name="Varghese N."/>
            <person name="Submissions S."/>
        </authorList>
    </citation>
    <scope>NUCLEOTIDE SEQUENCE [LARGE SCALE GENOMIC DNA]</scope>
    <source>
        <strain evidence="3">GAS369</strain>
    </source>
</reference>
<organism evidence="2 3">
    <name type="scientific">Bradyrhizobium canariense</name>
    <dbReference type="NCBI Taxonomy" id="255045"/>
    <lineage>
        <taxon>Bacteria</taxon>
        <taxon>Pseudomonadati</taxon>
        <taxon>Pseudomonadota</taxon>
        <taxon>Alphaproteobacteria</taxon>
        <taxon>Hyphomicrobiales</taxon>
        <taxon>Nitrobacteraceae</taxon>
        <taxon>Bradyrhizobium</taxon>
    </lineage>
</organism>
<accession>A0A1H2BMI8</accession>
<dbReference type="AlphaFoldDB" id="A0A1H2BMI8"/>
<proteinExistence type="predicted"/>
<evidence type="ECO:0000256" key="1">
    <source>
        <dbReference type="SAM" id="Phobius"/>
    </source>
</evidence>
<keyword evidence="1" id="KW-1133">Transmembrane helix</keyword>
<keyword evidence="3" id="KW-1185">Reference proteome</keyword>
<dbReference type="Proteomes" id="UP000243904">
    <property type="component" value="Chromosome I"/>
</dbReference>
<protein>
    <submittedName>
        <fullName evidence="2">Uncharacterized protein</fullName>
    </submittedName>
</protein>